<reference evidence="1" key="1">
    <citation type="submission" date="2019-08" db="EMBL/GenBank/DDBJ databases">
        <authorList>
            <person name="Kucharzyk K."/>
            <person name="Murdoch R.W."/>
            <person name="Higgins S."/>
            <person name="Loffler F."/>
        </authorList>
    </citation>
    <scope>NUCLEOTIDE SEQUENCE</scope>
</reference>
<sequence>MNNWRNMLYDTRYTGILSSATGILHPHSAQQFSTGFSIGKSVDDISSELRANAGYARNQSIALNQGVISPYTSDSYNVSASSTTDIGQFMILKYSAAYSQSRIRISNTRLDPMHYFTQSLNTSFIPKKGLIFNIGFNHYFNNAIQSSARSSWFGNMGVKYKLKNVDLMLDWTNVFNTNRFITYSYSDISSYSSEYNLRPSEILLRIRFKIL</sequence>
<accession>A0A645HMZ1</accession>
<proteinExistence type="predicted"/>
<evidence type="ECO:0000313" key="1">
    <source>
        <dbReference type="EMBL" id="MPN39936.1"/>
    </source>
</evidence>
<dbReference type="EMBL" id="VSSQ01096047">
    <property type="protein sequence ID" value="MPN39936.1"/>
    <property type="molecule type" value="Genomic_DNA"/>
</dbReference>
<protein>
    <recommendedName>
        <fullName evidence="2">TonB-dependent receptor-like beta-barrel domain-containing protein</fullName>
    </recommendedName>
</protein>
<organism evidence="1">
    <name type="scientific">bioreactor metagenome</name>
    <dbReference type="NCBI Taxonomy" id="1076179"/>
    <lineage>
        <taxon>unclassified sequences</taxon>
        <taxon>metagenomes</taxon>
        <taxon>ecological metagenomes</taxon>
    </lineage>
</organism>
<gene>
    <name evidence="1" type="ORF">SDC9_187470</name>
</gene>
<dbReference type="SUPFAM" id="SSF56935">
    <property type="entry name" value="Porins"/>
    <property type="match status" value="1"/>
</dbReference>
<name>A0A645HMZ1_9ZZZZ</name>
<evidence type="ECO:0008006" key="2">
    <source>
        <dbReference type="Google" id="ProtNLM"/>
    </source>
</evidence>
<comment type="caution">
    <text evidence="1">The sequence shown here is derived from an EMBL/GenBank/DDBJ whole genome shotgun (WGS) entry which is preliminary data.</text>
</comment>
<dbReference type="AlphaFoldDB" id="A0A645HMZ1"/>